<dbReference type="Proteomes" id="UP001152607">
    <property type="component" value="Unassembled WGS sequence"/>
</dbReference>
<gene>
    <name evidence="1" type="ORF">PDIGIT_LOCUS7778</name>
</gene>
<dbReference type="AlphaFoldDB" id="A0A9W4UHB7"/>
<name>A0A9W4UHB7_9PLEO</name>
<organism evidence="1 2">
    <name type="scientific">Periconia digitata</name>
    <dbReference type="NCBI Taxonomy" id="1303443"/>
    <lineage>
        <taxon>Eukaryota</taxon>
        <taxon>Fungi</taxon>
        <taxon>Dikarya</taxon>
        <taxon>Ascomycota</taxon>
        <taxon>Pezizomycotina</taxon>
        <taxon>Dothideomycetes</taxon>
        <taxon>Pleosporomycetidae</taxon>
        <taxon>Pleosporales</taxon>
        <taxon>Massarineae</taxon>
        <taxon>Periconiaceae</taxon>
        <taxon>Periconia</taxon>
    </lineage>
</organism>
<comment type="caution">
    <text evidence="1">The sequence shown here is derived from an EMBL/GenBank/DDBJ whole genome shotgun (WGS) entry which is preliminary data.</text>
</comment>
<proteinExistence type="predicted"/>
<accession>A0A9W4UHB7</accession>
<evidence type="ECO:0000313" key="2">
    <source>
        <dbReference type="Proteomes" id="UP001152607"/>
    </source>
</evidence>
<protein>
    <submittedName>
        <fullName evidence="1">Uncharacterized protein</fullName>
    </submittedName>
</protein>
<reference evidence="1" key="1">
    <citation type="submission" date="2023-01" db="EMBL/GenBank/DDBJ databases">
        <authorList>
            <person name="Van Ghelder C."/>
            <person name="Rancurel C."/>
        </authorList>
    </citation>
    <scope>NUCLEOTIDE SEQUENCE</scope>
    <source>
        <strain evidence="1">CNCM I-4278</strain>
    </source>
</reference>
<sequence>MSAYPGRDPTIMPCRWEDPIHCSHPVRISGNISSRTDDGILHQSSAYPLWGQAKLLCHTIGFSFLDEDARSKLVAAIYRGDGMIDDDPGPILWHRSMPLCAVIFFFARPLRLPELFTAISDNVVVFLAFKALHASPLITGSFYDIAATVALSAPYGGR</sequence>
<evidence type="ECO:0000313" key="1">
    <source>
        <dbReference type="EMBL" id="CAI6334712.1"/>
    </source>
</evidence>
<keyword evidence="2" id="KW-1185">Reference proteome</keyword>
<dbReference type="EMBL" id="CAOQHR010000005">
    <property type="protein sequence ID" value="CAI6334712.1"/>
    <property type="molecule type" value="Genomic_DNA"/>
</dbReference>